<proteinExistence type="predicted"/>
<evidence type="ECO:0000313" key="1">
    <source>
        <dbReference type="EMBL" id="MBS3061004.1"/>
    </source>
</evidence>
<comment type="caution">
    <text evidence="1">The sequence shown here is derived from an EMBL/GenBank/DDBJ whole genome shotgun (WGS) entry which is preliminary data.</text>
</comment>
<reference evidence="1" key="2">
    <citation type="submission" date="2021-05" db="EMBL/GenBank/DDBJ databases">
        <title>Protein family content uncovers lineage relationships and bacterial pathway maintenance mechanisms in DPANN archaea.</title>
        <authorList>
            <person name="Castelle C.J."/>
            <person name="Meheust R."/>
            <person name="Jaffe A.L."/>
            <person name="Seitz K."/>
            <person name="Gong X."/>
            <person name="Baker B.J."/>
            <person name="Banfield J.F."/>
        </authorList>
    </citation>
    <scope>NUCLEOTIDE SEQUENCE</scope>
    <source>
        <strain evidence="1">RIFCSPLOWO2_01_FULL_AR10_48_17</strain>
    </source>
</reference>
<protein>
    <submittedName>
        <fullName evidence="1">Uncharacterized protein</fullName>
    </submittedName>
</protein>
<dbReference type="AlphaFoldDB" id="A0A8T4L3G8"/>
<evidence type="ECO:0000313" key="2">
    <source>
        <dbReference type="Proteomes" id="UP000675968"/>
    </source>
</evidence>
<organism evidence="1 2">
    <name type="scientific">Candidatus Iainarchaeum sp</name>
    <dbReference type="NCBI Taxonomy" id="3101447"/>
    <lineage>
        <taxon>Archaea</taxon>
        <taxon>Candidatus Iainarchaeota</taxon>
        <taxon>Candidatus Iainarchaeia</taxon>
        <taxon>Candidatus Iainarchaeales</taxon>
        <taxon>Candidatus Iainarchaeaceae</taxon>
        <taxon>Candidatus Iainarchaeum</taxon>
    </lineage>
</organism>
<sequence length="192" mass="22140">MAPQKFSHGPRHTRLSQVVREASWFPASDFLKPEEEAGIISIAISKYLLEKKKVSKQVLNRGLRGMGHSWMLDVAQEETSQEKPVPARIARRILETALNEWPLFKKKGGMELMNPRAKKGFYALQLGMIRELGRVKAEPTEKPFFITPDHLRAAKAFHDLYIVSILGKNYMWFTGNYLRAFSTVVKNRLRER</sequence>
<dbReference type="Proteomes" id="UP000675968">
    <property type="component" value="Unassembled WGS sequence"/>
</dbReference>
<name>A0A8T4L3G8_9ARCH</name>
<dbReference type="EMBL" id="JAGVWC010000004">
    <property type="protein sequence ID" value="MBS3061004.1"/>
    <property type="molecule type" value="Genomic_DNA"/>
</dbReference>
<accession>A0A8T4L3G8</accession>
<gene>
    <name evidence="1" type="ORF">J4215_00300</name>
</gene>
<reference evidence="1" key="1">
    <citation type="submission" date="2021-03" db="EMBL/GenBank/DDBJ databases">
        <authorList>
            <person name="Jaffe A."/>
        </authorList>
    </citation>
    <scope>NUCLEOTIDE SEQUENCE</scope>
    <source>
        <strain evidence="1">RIFCSPLOWO2_01_FULL_AR10_48_17</strain>
    </source>
</reference>